<evidence type="ECO:0000256" key="1">
    <source>
        <dbReference type="ARBA" id="ARBA00023015"/>
    </source>
</evidence>
<gene>
    <name evidence="5" type="ORF">J2S03_000425</name>
</gene>
<evidence type="ECO:0000256" key="2">
    <source>
        <dbReference type="ARBA" id="ARBA00023125"/>
    </source>
</evidence>
<dbReference type="InterPro" id="IPR000792">
    <property type="entry name" value="Tscrpt_reg_LuxR_C"/>
</dbReference>
<keyword evidence="1" id="KW-0805">Transcription regulation</keyword>
<sequence>MAAQSSIRPSLTPEVAHRIQELVTTAALSLQDEQDVLGLLEWLHALVFDAVQARPDEEALDQHDPMFAERLNHMLGRILRHVCETFDFRRSALFLYSSLDGTLEGVHGYNVQLRDIQRIRENEFNLPALRRSFDILRPVYFREAETVFPRQYVKRFHLTSILIVPLGEAGKLPAAFLLLDRGGERFTPDPDAVASVHQVLVRIARPLISHLYTAAVNPSLRRTPPAPLTRREQEVLQLVANGLETKDVAERLKLSDYTVTEHVGSAMRKLHARNRTEAVAIALRWRMIE</sequence>
<dbReference type="Gene3D" id="3.30.450.40">
    <property type="match status" value="1"/>
</dbReference>
<dbReference type="SUPFAM" id="SSF46894">
    <property type="entry name" value="C-terminal effector domain of the bipartite response regulators"/>
    <property type="match status" value="1"/>
</dbReference>
<dbReference type="Gene3D" id="1.10.10.10">
    <property type="entry name" value="Winged helix-like DNA-binding domain superfamily/Winged helix DNA-binding domain"/>
    <property type="match status" value="1"/>
</dbReference>
<evidence type="ECO:0000256" key="3">
    <source>
        <dbReference type="ARBA" id="ARBA00023163"/>
    </source>
</evidence>
<dbReference type="Pfam" id="PF00196">
    <property type="entry name" value="GerE"/>
    <property type="match status" value="1"/>
</dbReference>
<dbReference type="PROSITE" id="PS50043">
    <property type="entry name" value="HTH_LUXR_2"/>
    <property type="match status" value="1"/>
</dbReference>
<dbReference type="GO" id="GO:0003677">
    <property type="term" value="F:DNA binding"/>
    <property type="evidence" value="ECO:0007669"/>
    <property type="project" value="UniProtKB-KW"/>
</dbReference>
<reference evidence="5 6" key="1">
    <citation type="submission" date="2023-07" db="EMBL/GenBank/DDBJ databases">
        <title>Genomic Encyclopedia of Type Strains, Phase IV (KMG-IV): sequencing the most valuable type-strain genomes for metagenomic binning, comparative biology and taxonomic classification.</title>
        <authorList>
            <person name="Goeker M."/>
        </authorList>
    </citation>
    <scope>NUCLEOTIDE SEQUENCE [LARGE SCALE GENOMIC DNA]</scope>
    <source>
        <strain evidence="5 6">DSM 4006</strain>
    </source>
</reference>
<evidence type="ECO:0000259" key="4">
    <source>
        <dbReference type="PROSITE" id="PS50043"/>
    </source>
</evidence>
<dbReference type="EMBL" id="JAUSTP010000002">
    <property type="protein sequence ID" value="MDQ0188613.1"/>
    <property type="molecule type" value="Genomic_DNA"/>
</dbReference>
<dbReference type="InterPro" id="IPR036388">
    <property type="entry name" value="WH-like_DNA-bd_sf"/>
</dbReference>
<protein>
    <submittedName>
        <fullName evidence="5">DNA-binding CsgD family transcriptional regulator</fullName>
    </submittedName>
</protein>
<dbReference type="InterPro" id="IPR016032">
    <property type="entry name" value="Sig_transdc_resp-reg_C-effctor"/>
</dbReference>
<keyword evidence="6" id="KW-1185">Reference proteome</keyword>
<proteinExistence type="predicted"/>
<dbReference type="CDD" id="cd06170">
    <property type="entry name" value="LuxR_C_like"/>
    <property type="match status" value="1"/>
</dbReference>
<dbReference type="PRINTS" id="PR00038">
    <property type="entry name" value="HTHLUXR"/>
</dbReference>
<keyword evidence="3" id="KW-0804">Transcription</keyword>
<accession>A0ABT9XFK2</accession>
<dbReference type="PANTHER" id="PTHR44688">
    <property type="entry name" value="DNA-BINDING TRANSCRIPTIONAL ACTIVATOR DEVR_DOSR"/>
    <property type="match status" value="1"/>
</dbReference>
<comment type="caution">
    <text evidence="5">The sequence shown here is derived from an EMBL/GenBank/DDBJ whole genome shotgun (WGS) entry which is preliminary data.</text>
</comment>
<dbReference type="Proteomes" id="UP001232973">
    <property type="component" value="Unassembled WGS sequence"/>
</dbReference>
<feature type="domain" description="HTH luxR-type" evidence="4">
    <location>
        <begin position="221"/>
        <end position="286"/>
    </location>
</feature>
<dbReference type="RefSeq" id="WP_274455395.1">
    <property type="nucleotide sequence ID" value="NZ_CP067097.1"/>
</dbReference>
<name>A0ABT9XFK2_9BACL</name>
<dbReference type="PROSITE" id="PS00622">
    <property type="entry name" value="HTH_LUXR_1"/>
    <property type="match status" value="1"/>
</dbReference>
<dbReference type="SMART" id="SM00421">
    <property type="entry name" value="HTH_LUXR"/>
    <property type="match status" value="1"/>
</dbReference>
<dbReference type="InterPro" id="IPR029016">
    <property type="entry name" value="GAF-like_dom_sf"/>
</dbReference>
<dbReference type="PANTHER" id="PTHR44688:SF25">
    <property type="entry name" value="HTH LUXR-TYPE DOMAIN-CONTAINING PROTEIN"/>
    <property type="match status" value="1"/>
</dbReference>
<evidence type="ECO:0000313" key="6">
    <source>
        <dbReference type="Proteomes" id="UP001232973"/>
    </source>
</evidence>
<evidence type="ECO:0000313" key="5">
    <source>
        <dbReference type="EMBL" id="MDQ0188613.1"/>
    </source>
</evidence>
<organism evidence="5 6">
    <name type="scientific">Alicyclobacillus cycloheptanicus</name>
    <dbReference type="NCBI Taxonomy" id="1457"/>
    <lineage>
        <taxon>Bacteria</taxon>
        <taxon>Bacillati</taxon>
        <taxon>Bacillota</taxon>
        <taxon>Bacilli</taxon>
        <taxon>Bacillales</taxon>
        <taxon>Alicyclobacillaceae</taxon>
        <taxon>Alicyclobacillus</taxon>
    </lineage>
</organism>
<dbReference type="SUPFAM" id="SSF55781">
    <property type="entry name" value="GAF domain-like"/>
    <property type="match status" value="1"/>
</dbReference>
<keyword evidence="2 5" id="KW-0238">DNA-binding</keyword>